<accession>A0ABY3PM64</accession>
<dbReference type="EMBL" id="CP063845">
    <property type="protein sequence ID" value="UFP94737.1"/>
    <property type="molecule type" value="Genomic_DNA"/>
</dbReference>
<protein>
    <submittedName>
        <fullName evidence="1">Uncharacterized protein</fullName>
    </submittedName>
</protein>
<dbReference type="Proteomes" id="UP001054846">
    <property type="component" value="Chromosome"/>
</dbReference>
<evidence type="ECO:0000313" key="2">
    <source>
        <dbReference type="Proteomes" id="UP001054846"/>
    </source>
</evidence>
<keyword evidence="2" id="KW-1185">Reference proteome</keyword>
<gene>
    <name evidence="1" type="ORF">ISF26_00315</name>
</gene>
<sequence>MNTPADDYYERLIKLAVALENIRIDIAVKQSQNQAIQNPSVPDAAVGGGEIFESK</sequence>
<name>A0ABY3PM64_9CYAN</name>
<dbReference type="RefSeq" id="WP_230841793.1">
    <property type="nucleotide sequence ID" value="NZ_CP063845.1"/>
</dbReference>
<proteinExistence type="predicted"/>
<evidence type="ECO:0000313" key="1">
    <source>
        <dbReference type="EMBL" id="UFP94737.1"/>
    </source>
</evidence>
<organism evidence="1 2">
    <name type="scientific">Gloeobacter morelensis MG652769</name>
    <dbReference type="NCBI Taxonomy" id="2781736"/>
    <lineage>
        <taxon>Bacteria</taxon>
        <taxon>Bacillati</taxon>
        <taxon>Cyanobacteriota</taxon>
        <taxon>Cyanophyceae</taxon>
        <taxon>Gloeobacterales</taxon>
        <taxon>Gloeobacteraceae</taxon>
        <taxon>Gloeobacter</taxon>
        <taxon>Gloeobacter morelensis</taxon>
    </lineage>
</organism>
<reference evidence="1 2" key="1">
    <citation type="journal article" date="2021" name="Genome Biol. Evol.">
        <title>Complete Genome Sequencing of a Novel Gloeobacter Species from a Waterfall Cave in Mexico.</title>
        <authorList>
            <person name="Saw J.H."/>
            <person name="Cardona T."/>
            <person name="Montejano G."/>
        </authorList>
    </citation>
    <scope>NUCLEOTIDE SEQUENCE [LARGE SCALE GENOMIC DNA]</scope>
    <source>
        <strain evidence="1">MG652769</strain>
    </source>
</reference>